<evidence type="ECO:0000313" key="15">
    <source>
        <dbReference type="Proteomes" id="UP001152795"/>
    </source>
</evidence>
<keyword evidence="15" id="KW-1185">Reference proteome</keyword>
<comment type="subcellular location">
    <subcellularLocation>
        <location evidence="1">Mitochondrion inner membrane</location>
        <topology evidence="1">Peripheral membrane protein</topology>
        <orientation evidence="1">Matrix side</orientation>
    </subcellularLocation>
</comment>
<evidence type="ECO:0000256" key="13">
    <source>
        <dbReference type="ARBA" id="ARBA00046116"/>
    </source>
</evidence>
<dbReference type="InterPro" id="IPR016488">
    <property type="entry name" value="NADH_Ub_cplx-1_asu_su-6"/>
</dbReference>
<dbReference type="InterPro" id="IPR045299">
    <property type="entry name" value="Complex1_LYR_NDUFA6_LYRM6"/>
</dbReference>
<dbReference type="OrthoDB" id="14535at2759"/>
<reference evidence="14" key="1">
    <citation type="submission" date="2020-04" db="EMBL/GenBank/DDBJ databases">
        <authorList>
            <person name="Alioto T."/>
            <person name="Alioto T."/>
            <person name="Gomez Garrido J."/>
        </authorList>
    </citation>
    <scope>NUCLEOTIDE SEQUENCE</scope>
    <source>
        <strain evidence="14">A484AB</strain>
    </source>
</reference>
<keyword evidence="8" id="KW-0249">Electron transport</keyword>
<dbReference type="CDD" id="cd20266">
    <property type="entry name" value="Complex1_LYR_NDUFA6_LYRM6"/>
    <property type="match status" value="1"/>
</dbReference>
<dbReference type="InterPro" id="IPR008011">
    <property type="entry name" value="Complex1_LYR_dom"/>
</dbReference>
<dbReference type="Proteomes" id="UP001152795">
    <property type="component" value="Unassembled WGS sequence"/>
</dbReference>
<comment type="function">
    <text evidence="13">Accessory subunit of the mitochondrial membrane respiratory chain NADH dehydrogenase (Complex I), that is believed to be not involved in catalysis. Required for proper complex I assembly. Complex I functions in the transfer of electrons from NADH to the respiratory chain. The immediate electron acceptor for the enzyme is believed to be ubiquinone.</text>
</comment>
<evidence type="ECO:0000313" key="14">
    <source>
        <dbReference type="EMBL" id="CAB3998656.1"/>
    </source>
</evidence>
<evidence type="ECO:0000256" key="2">
    <source>
        <dbReference type="ARBA" id="ARBA00009508"/>
    </source>
</evidence>
<dbReference type="Pfam" id="PF05347">
    <property type="entry name" value="Complex1_LYR"/>
    <property type="match status" value="1"/>
</dbReference>
<keyword evidence="6" id="KW-0679">Respiratory chain</keyword>
<dbReference type="PIRSF" id="PIRSF006643">
    <property type="entry name" value="NDUA6"/>
    <property type="match status" value="1"/>
</dbReference>
<evidence type="ECO:0000256" key="3">
    <source>
        <dbReference type="ARBA" id="ARBA00011790"/>
    </source>
</evidence>
<evidence type="ECO:0000256" key="12">
    <source>
        <dbReference type="ARBA" id="ARBA00032352"/>
    </source>
</evidence>
<name>A0A6S7H703_PARCT</name>
<comment type="similarity">
    <text evidence="2">Belongs to the complex I LYR family.</text>
</comment>
<evidence type="ECO:0000256" key="5">
    <source>
        <dbReference type="ARBA" id="ARBA00022448"/>
    </source>
</evidence>
<proteinExistence type="inferred from homology"/>
<evidence type="ECO:0000256" key="1">
    <source>
        <dbReference type="ARBA" id="ARBA00004443"/>
    </source>
</evidence>
<evidence type="ECO:0000256" key="8">
    <source>
        <dbReference type="ARBA" id="ARBA00022982"/>
    </source>
</evidence>
<keyword evidence="7" id="KW-0999">Mitochondrion inner membrane</keyword>
<dbReference type="PANTHER" id="PTHR12964:SF0">
    <property type="entry name" value="NADH DEHYDROGENASE [UBIQUINONE] 1 ALPHA SUBCOMPLEX SUBUNIT 6"/>
    <property type="match status" value="1"/>
</dbReference>
<evidence type="ECO:0000256" key="10">
    <source>
        <dbReference type="ARBA" id="ARBA00023136"/>
    </source>
</evidence>
<dbReference type="GO" id="GO:0005743">
    <property type="term" value="C:mitochondrial inner membrane"/>
    <property type="evidence" value="ECO:0007669"/>
    <property type="project" value="UniProtKB-SubCell"/>
</dbReference>
<comment type="caution">
    <text evidence="14">The sequence shown here is derived from an EMBL/GenBank/DDBJ whole genome shotgun (WGS) entry which is preliminary data.</text>
</comment>
<dbReference type="GO" id="GO:0045271">
    <property type="term" value="C:respiratory chain complex I"/>
    <property type="evidence" value="ECO:0007669"/>
    <property type="project" value="InterPro"/>
</dbReference>
<keyword evidence="5" id="KW-0813">Transport</keyword>
<sequence length="121" mass="14506">MASVSKVSAATKPLLSQSSAEARRRVLNLYRAWYREVPRAVNAYALDITVRQGREKVKEEFRKNAHFRDIKSIDMMVIKGRLELEETHKIWKQRTHVMRYFKETYPERKTDFLSRFYDGYD</sequence>
<accession>A0A6S7H703</accession>
<keyword evidence="10" id="KW-0472">Membrane</keyword>
<organism evidence="14 15">
    <name type="scientific">Paramuricea clavata</name>
    <name type="common">Red gorgonian</name>
    <name type="synonym">Violescent sea-whip</name>
    <dbReference type="NCBI Taxonomy" id="317549"/>
    <lineage>
        <taxon>Eukaryota</taxon>
        <taxon>Metazoa</taxon>
        <taxon>Cnidaria</taxon>
        <taxon>Anthozoa</taxon>
        <taxon>Octocorallia</taxon>
        <taxon>Malacalcyonacea</taxon>
        <taxon>Plexauridae</taxon>
        <taxon>Paramuricea</taxon>
    </lineage>
</organism>
<dbReference type="AlphaFoldDB" id="A0A6S7H703"/>
<protein>
    <recommendedName>
        <fullName evidence="4">NADH dehydrogenase [ubiquinone] 1 alpha subcomplex subunit 6</fullName>
    </recommendedName>
    <alternativeName>
        <fullName evidence="11">Complex I-B14</fullName>
    </alternativeName>
    <alternativeName>
        <fullName evidence="12">NADH-ubiquinone oxidoreductase B14 subunit</fullName>
    </alternativeName>
</protein>
<keyword evidence="9" id="KW-0496">Mitochondrion</keyword>
<comment type="subunit">
    <text evidence="3">Mammalian complex I is composed of 45 different subunits.</text>
</comment>
<evidence type="ECO:0000256" key="9">
    <source>
        <dbReference type="ARBA" id="ARBA00023128"/>
    </source>
</evidence>
<evidence type="ECO:0000256" key="6">
    <source>
        <dbReference type="ARBA" id="ARBA00022660"/>
    </source>
</evidence>
<dbReference type="GO" id="GO:0006979">
    <property type="term" value="P:response to oxidative stress"/>
    <property type="evidence" value="ECO:0007669"/>
    <property type="project" value="TreeGrafter"/>
</dbReference>
<evidence type="ECO:0000256" key="4">
    <source>
        <dbReference type="ARBA" id="ARBA00016386"/>
    </source>
</evidence>
<dbReference type="PANTHER" id="PTHR12964">
    <property type="entry name" value="NADH-UBIQUINONE OXIDOREDUCTASE B14 SUBUNIT"/>
    <property type="match status" value="1"/>
</dbReference>
<gene>
    <name evidence="14" type="ORF">PACLA_8A022924</name>
</gene>
<dbReference type="EMBL" id="CACRXK020003405">
    <property type="protein sequence ID" value="CAB3998656.1"/>
    <property type="molecule type" value="Genomic_DNA"/>
</dbReference>
<evidence type="ECO:0000256" key="7">
    <source>
        <dbReference type="ARBA" id="ARBA00022792"/>
    </source>
</evidence>
<evidence type="ECO:0000256" key="11">
    <source>
        <dbReference type="ARBA" id="ARBA00030213"/>
    </source>
</evidence>